<organism evidence="1 2">
    <name type="scientific">Ixodes persulcatus</name>
    <name type="common">Taiga tick</name>
    <dbReference type="NCBI Taxonomy" id="34615"/>
    <lineage>
        <taxon>Eukaryota</taxon>
        <taxon>Metazoa</taxon>
        <taxon>Ecdysozoa</taxon>
        <taxon>Arthropoda</taxon>
        <taxon>Chelicerata</taxon>
        <taxon>Arachnida</taxon>
        <taxon>Acari</taxon>
        <taxon>Parasitiformes</taxon>
        <taxon>Ixodida</taxon>
        <taxon>Ixodoidea</taxon>
        <taxon>Ixodidae</taxon>
        <taxon>Ixodinae</taxon>
        <taxon>Ixodes</taxon>
    </lineage>
</organism>
<sequence>ARILSYCMKVKIVPLEVQGLFGVVEPSWGRIGRAECHTPVRRIQEIGGTIHRVFVAKGATKVTKNGEKILRDSTDNVTLLGGATLPTEVKEVLQKGPKFSFEPSTTRPELLAMVRRVADRAGEKHKERAIGDGVDFLKDT</sequence>
<reference evidence="1 2" key="1">
    <citation type="journal article" date="2020" name="Cell">
        <title>Large-Scale Comparative Analyses of Tick Genomes Elucidate Their Genetic Diversity and Vector Capacities.</title>
        <authorList>
            <consortium name="Tick Genome and Microbiome Consortium (TIGMIC)"/>
            <person name="Jia N."/>
            <person name="Wang J."/>
            <person name="Shi W."/>
            <person name="Du L."/>
            <person name="Sun Y."/>
            <person name="Zhan W."/>
            <person name="Jiang J.F."/>
            <person name="Wang Q."/>
            <person name="Zhang B."/>
            <person name="Ji P."/>
            <person name="Bell-Sakyi L."/>
            <person name="Cui X.M."/>
            <person name="Yuan T.T."/>
            <person name="Jiang B.G."/>
            <person name="Yang W.F."/>
            <person name="Lam T.T."/>
            <person name="Chang Q.C."/>
            <person name="Ding S.J."/>
            <person name="Wang X.J."/>
            <person name="Zhu J.G."/>
            <person name="Ruan X.D."/>
            <person name="Zhao L."/>
            <person name="Wei J.T."/>
            <person name="Ye R.Z."/>
            <person name="Que T.C."/>
            <person name="Du C.H."/>
            <person name="Zhou Y.H."/>
            <person name="Cheng J.X."/>
            <person name="Dai P.F."/>
            <person name="Guo W.B."/>
            <person name="Han X.H."/>
            <person name="Huang E.J."/>
            <person name="Li L.F."/>
            <person name="Wei W."/>
            <person name="Gao Y.C."/>
            <person name="Liu J.Z."/>
            <person name="Shao H.Z."/>
            <person name="Wang X."/>
            <person name="Wang C.C."/>
            <person name="Yang T.C."/>
            <person name="Huo Q.B."/>
            <person name="Li W."/>
            <person name="Chen H.Y."/>
            <person name="Chen S.E."/>
            <person name="Zhou L.G."/>
            <person name="Ni X.B."/>
            <person name="Tian J.H."/>
            <person name="Sheng Y."/>
            <person name="Liu T."/>
            <person name="Pan Y.S."/>
            <person name="Xia L.Y."/>
            <person name="Li J."/>
            <person name="Zhao F."/>
            <person name="Cao W.C."/>
        </authorList>
    </citation>
    <scope>NUCLEOTIDE SEQUENCE [LARGE SCALE GENOMIC DNA]</scope>
    <source>
        <strain evidence="1">Iper-2018</strain>
    </source>
</reference>
<dbReference type="EMBL" id="JABSTQ010003838">
    <property type="protein sequence ID" value="KAG0443099.1"/>
    <property type="molecule type" value="Genomic_DNA"/>
</dbReference>
<accession>A0AC60QU22</accession>
<evidence type="ECO:0000313" key="1">
    <source>
        <dbReference type="EMBL" id="KAG0443099.1"/>
    </source>
</evidence>
<keyword evidence="2" id="KW-1185">Reference proteome</keyword>
<name>A0AC60QU22_IXOPE</name>
<dbReference type="Proteomes" id="UP000805193">
    <property type="component" value="Unassembled WGS sequence"/>
</dbReference>
<evidence type="ECO:0000313" key="2">
    <source>
        <dbReference type="Proteomes" id="UP000805193"/>
    </source>
</evidence>
<feature type="non-terminal residue" evidence="1">
    <location>
        <position position="140"/>
    </location>
</feature>
<gene>
    <name evidence="1" type="ORF">HPB47_015290</name>
</gene>
<protein>
    <submittedName>
        <fullName evidence="1">Uncharacterized protein</fullName>
    </submittedName>
</protein>
<comment type="caution">
    <text evidence="1">The sequence shown here is derived from an EMBL/GenBank/DDBJ whole genome shotgun (WGS) entry which is preliminary data.</text>
</comment>
<proteinExistence type="predicted"/>
<feature type="non-terminal residue" evidence="1">
    <location>
        <position position="1"/>
    </location>
</feature>